<dbReference type="GO" id="GO:0005524">
    <property type="term" value="F:ATP binding"/>
    <property type="evidence" value="ECO:0007669"/>
    <property type="project" value="UniProtKB-KW"/>
</dbReference>
<dbReference type="InterPro" id="IPR010488">
    <property type="entry name" value="Zeta_toxin_domain"/>
</dbReference>
<dbReference type="SUPFAM" id="SSF52540">
    <property type="entry name" value="P-loop containing nucleoside triphosphate hydrolases"/>
    <property type="match status" value="1"/>
</dbReference>
<feature type="compositionally biased region" description="Low complexity" evidence="3">
    <location>
        <begin position="477"/>
        <end position="486"/>
    </location>
</feature>
<organism evidence="5 6">
    <name type="scientific">Trypanosoma brucei gambiense (strain MHOM/CI/86/DAL972)</name>
    <dbReference type="NCBI Taxonomy" id="679716"/>
    <lineage>
        <taxon>Eukaryota</taxon>
        <taxon>Discoba</taxon>
        <taxon>Euglenozoa</taxon>
        <taxon>Kinetoplastea</taxon>
        <taxon>Metakinetoplastina</taxon>
        <taxon>Trypanosomatida</taxon>
        <taxon>Trypanosomatidae</taxon>
        <taxon>Trypanosoma</taxon>
    </lineage>
</organism>
<evidence type="ECO:0000259" key="4">
    <source>
        <dbReference type="Pfam" id="PF06414"/>
    </source>
</evidence>
<feature type="region of interest" description="Disordered" evidence="3">
    <location>
        <begin position="352"/>
        <end position="427"/>
    </location>
</feature>
<feature type="region of interest" description="Disordered" evidence="3">
    <location>
        <begin position="462"/>
        <end position="491"/>
    </location>
</feature>
<dbReference type="GO" id="GO:0016301">
    <property type="term" value="F:kinase activity"/>
    <property type="evidence" value="ECO:0007669"/>
    <property type="project" value="InterPro"/>
</dbReference>
<dbReference type="KEGG" id="tbg:TbgDal_IV2650"/>
<keyword evidence="2" id="KW-0067">ATP-binding</keyword>
<protein>
    <recommendedName>
        <fullName evidence="4">Zeta toxin domain-containing protein</fullName>
    </recommendedName>
</protein>
<evidence type="ECO:0000256" key="2">
    <source>
        <dbReference type="ARBA" id="ARBA00022840"/>
    </source>
</evidence>
<evidence type="ECO:0000256" key="1">
    <source>
        <dbReference type="ARBA" id="ARBA00022741"/>
    </source>
</evidence>
<proteinExistence type="predicted"/>
<dbReference type="PANTHER" id="PTHR31153:SF1">
    <property type="entry name" value="CALMODULIN CALCIUM-DEPENDENT NAD KINASE"/>
    <property type="match status" value="1"/>
</dbReference>
<reference evidence="6" key="1">
    <citation type="journal article" date="2010" name="PLoS Negl. Trop. Dis.">
        <title>The genome sequence of Trypanosoma brucei gambiense, causative agent of chronic human african trypanosomiasis.</title>
        <authorList>
            <person name="Jackson A.P."/>
            <person name="Sanders M."/>
            <person name="Berry A."/>
            <person name="McQuillan J."/>
            <person name="Aslett M.A."/>
            <person name="Quail M.A."/>
            <person name="Chukualim B."/>
            <person name="Capewell P."/>
            <person name="MacLeod A."/>
            <person name="Melville S.E."/>
            <person name="Gibson W."/>
            <person name="Barry J.D."/>
            <person name="Berriman M."/>
            <person name="Hertz-Fowler C."/>
        </authorList>
    </citation>
    <scope>NUCLEOTIDE SEQUENCE [LARGE SCALE GENOMIC DNA]</scope>
    <source>
        <strain evidence="6">MHOM/CI/86/DAL972</strain>
    </source>
</reference>
<dbReference type="GeneID" id="23859688"/>
<evidence type="ECO:0000313" key="5">
    <source>
        <dbReference type="EMBL" id="CBH10564.1"/>
    </source>
</evidence>
<evidence type="ECO:0000256" key="3">
    <source>
        <dbReference type="SAM" id="MobiDB-lite"/>
    </source>
</evidence>
<dbReference type="VEuPathDB" id="TriTrypDB:Tbg972.4.2650"/>
<sequence>MSEEVDWLGNGGFFSSTVIEVAVIRHHNIGKKKEEVITSMQPPSPTVSFIEYVLLALELPPNMFVSKLAACCTMLFLTRSDPKLLRELCRKWVIRFKKDRHLIISRIRESTRSANCSDMYSRASMDSVVENLPGSDECDPQNCMEHFLHLINTFVPEYFSWNWHHTELMIQTNRKSEDFVREKLLPLCRNSSEDADGLDDEDKDKDEALASFLLSKRPADTRGFNKCEEAWTNGLENPERPPLERYASRIRFATFSNLRNCFRQSPHGVVLIFHANYSSKSCETLRTFEEILMKQMLNPQPQVCVVHIVAEPELARLYQINWFPTIIYVPPLSQPKSGPLLEVVESNTNSNGCSFNQVRTSNGTPTIRGTGGEADDVSSDALPPVRLVSSDAEESSDDSPCAASPLQEEEISPSVKHKKHRVYPPEGDLSAPSLAKWINSRGSVAQLMPADNRAVSRINQLPERKGFPNGLKHSSSRDSLQTLSSSAEAADSHETSAKAPVFIFLGGGVAAGKSTVVSVLSGSLWWEEHKANSVIISADNYKSQSYLVSNDMEKQHEYSTRLAEELMVRAVNGRRSIVFDSTMMWKPFVQQVIDMVRNSHRVLYEQGPGYRDGGKVEEYFRTVGPRSESHLPPYVIRLLAITVEPEVAVRRGILRNFSTGRSVPIKTQLRSFRLFAENFVEYVSLVDEATLYNNNVIVDLEKGELPPVVAEKREGKLVVVDHDAYALFLGQRGLNENAGNALELYNPKQS</sequence>
<dbReference type="AlphaFoldDB" id="C9ZMR1"/>
<keyword evidence="1" id="KW-0547">Nucleotide-binding</keyword>
<accession>C9ZMR1</accession>
<dbReference type="InterPro" id="IPR044802">
    <property type="entry name" value="NADKc-like"/>
</dbReference>
<dbReference type="InterPro" id="IPR027417">
    <property type="entry name" value="P-loop_NTPase"/>
</dbReference>
<dbReference type="EMBL" id="FN554967">
    <property type="protein sequence ID" value="CBH10564.1"/>
    <property type="molecule type" value="Genomic_DNA"/>
</dbReference>
<feature type="domain" description="Zeta toxin" evidence="4">
    <location>
        <begin position="491"/>
        <end position="597"/>
    </location>
</feature>
<dbReference type="OrthoDB" id="10267859at2759"/>
<dbReference type="RefSeq" id="XP_011772853.1">
    <property type="nucleotide sequence ID" value="XM_011774551.1"/>
</dbReference>
<gene>
    <name evidence="5" type="ORF">TbgDal_IV2650</name>
</gene>
<dbReference type="Pfam" id="PF06414">
    <property type="entry name" value="Zeta_toxin"/>
    <property type="match status" value="1"/>
</dbReference>
<dbReference type="Proteomes" id="UP000002316">
    <property type="component" value="Chromosome 4"/>
</dbReference>
<name>C9ZMR1_TRYB9</name>
<evidence type="ECO:0000313" key="6">
    <source>
        <dbReference type="Proteomes" id="UP000002316"/>
    </source>
</evidence>
<feature type="compositionally biased region" description="Polar residues" evidence="3">
    <location>
        <begin position="352"/>
        <end position="367"/>
    </location>
</feature>
<dbReference type="Gene3D" id="3.40.50.300">
    <property type="entry name" value="P-loop containing nucleotide triphosphate hydrolases"/>
    <property type="match status" value="1"/>
</dbReference>
<dbReference type="PANTHER" id="PTHR31153">
    <property type="entry name" value="CALMODULIN CALCIUM-DEPENDENT NAD KINASE"/>
    <property type="match status" value="1"/>
</dbReference>